<accession>A0AAD6GBQ5</accession>
<organism evidence="2 3">
    <name type="scientific">Penicillium frequentans</name>
    <dbReference type="NCBI Taxonomy" id="3151616"/>
    <lineage>
        <taxon>Eukaryota</taxon>
        <taxon>Fungi</taxon>
        <taxon>Dikarya</taxon>
        <taxon>Ascomycota</taxon>
        <taxon>Pezizomycotina</taxon>
        <taxon>Eurotiomycetes</taxon>
        <taxon>Eurotiomycetidae</taxon>
        <taxon>Eurotiales</taxon>
        <taxon>Aspergillaceae</taxon>
        <taxon>Penicillium</taxon>
    </lineage>
</organism>
<evidence type="ECO:0000256" key="1">
    <source>
        <dbReference type="SAM" id="MobiDB-lite"/>
    </source>
</evidence>
<protein>
    <submittedName>
        <fullName evidence="2">Uncharacterized protein</fullName>
    </submittedName>
</protein>
<comment type="caution">
    <text evidence="2">The sequence shown here is derived from an EMBL/GenBank/DDBJ whole genome shotgun (WGS) entry which is preliminary data.</text>
</comment>
<keyword evidence="3" id="KW-1185">Reference proteome</keyword>
<name>A0AAD6GBQ5_9EURO</name>
<reference evidence="2 3" key="1">
    <citation type="journal article" date="2023" name="IMA Fungus">
        <title>Comparative genomic study of the Penicillium genus elucidates a diverse pangenome and 15 lateral gene transfer events.</title>
        <authorList>
            <person name="Petersen C."/>
            <person name="Sorensen T."/>
            <person name="Nielsen M.R."/>
            <person name="Sondergaard T.E."/>
            <person name="Sorensen J.L."/>
            <person name="Fitzpatrick D.A."/>
            <person name="Frisvad J.C."/>
            <person name="Nielsen K.L."/>
        </authorList>
    </citation>
    <scope>NUCLEOTIDE SEQUENCE [LARGE SCALE GENOMIC DNA]</scope>
    <source>
        <strain evidence="2 3">IBT 35679</strain>
    </source>
</reference>
<gene>
    <name evidence="2" type="ORF">N7494_012962</name>
</gene>
<dbReference type="AlphaFoldDB" id="A0AAD6GBQ5"/>
<dbReference type="Proteomes" id="UP001220324">
    <property type="component" value="Unassembled WGS sequence"/>
</dbReference>
<proteinExistence type="predicted"/>
<sequence>MEDDRHSSEPRLHINSDNNPDSAAGGQKPYYVVLDGKTLESGESDQNQPEVPDNRKTTG</sequence>
<evidence type="ECO:0000313" key="2">
    <source>
        <dbReference type="EMBL" id="KAJ5526312.1"/>
    </source>
</evidence>
<feature type="compositionally biased region" description="Basic and acidic residues" evidence="1">
    <location>
        <begin position="1"/>
        <end position="14"/>
    </location>
</feature>
<dbReference type="EMBL" id="JAQIZZ010000008">
    <property type="protein sequence ID" value="KAJ5526312.1"/>
    <property type="molecule type" value="Genomic_DNA"/>
</dbReference>
<evidence type="ECO:0000313" key="3">
    <source>
        <dbReference type="Proteomes" id="UP001220324"/>
    </source>
</evidence>
<feature type="region of interest" description="Disordered" evidence="1">
    <location>
        <begin position="1"/>
        <end position="59"/>
    </location>
</feature>